<dbReference type="CDD" id="cd07035">
    <property type="entry name" value="TPP_PYR_POX_like"/>
    <property type="match status" value="1"/>
</dbReference>
<evidence type="ECO:0000256" key="1">
    <source>
        <dbReference type="ARBA" id="ARBA00007812"/>
    </source>
</evidence>
<dbReference type="AlphaFoldDB" id="A0A6N7PVU1"/>
<evidence type="ECO:0000256" key="4">
    <source>
        <dbReference type="SAM" id="MobiDB-lite"/>
    </source>
</evidence>
<dbReference type="Gene3D" id="3.40.50.970">
    <property type="match status" value="2"/>
</dbReference>
<dbReference type="GO" id="GO:0000287">
    <property type="term" value="F:magnesium ion binding"/>
    <property type="evidence" value="ECO:0007669"/>
    <property type="project" value="InterPro"/>
</dbReference>
<dbReference type="EMBL" id="WJIE01000008">
    <property type="protein sequence ID" value="MRG95647.1"/>
    <property type="molecule type" value="Genomic_DNA"/>
</dbReference>
<dbReference type="Pfam" id="PF02776">
    <property type="entry name" value="TPP_enzyme_N"/>
    <property type="match status" value="1"/>
</dbReference>
<evidence type="ECO:0000256" key="3">
    <source>
        <dbReference type="RuleBase" id="RU362132"/>
    </source>
</evidence>
<organism evidence="8 9">
    <name type="scientific">Polyangium spumosum</name>
    <dbReference type="NCBI Taxonomy" id="889282"/>
    <lineage>
        <taxon>Bacteria</taxon>
        <taxon>Pseudomonadati</taxon>
        <taxon>Myxococcota</taxon>
        <taxon>Polyangia</taxon>
        <taxon>Polyangiales</taxon>
        <taxon>Polyangiaceae</taxon>
        <taxon>Polyangium</taxon>
    </lineage>
</organism>
<dbReference type="InterPro" id="IPR045229">
    <property type="entry name" value="TPP_enz"/>
</dbReference>
<dbReference type="PANTHER" id="PTHR18968:SF13">
    <property type="entry name" value="ACETOLACTATE SYNTHASE CATALYTIC SUBUNIT, MITOCHONDRIAL"/>
    <property type="match status" value="1"/>
</dbReference>
<sequence length="573" mass="59832">MNHAPPPLPPGAPGSPRASVSEALAAFLASLGVEVAYGLGGGSIVPFCHALARSRVRVLHCRHESGAAFAALEESLAKDRTTVVFTTAGPGITNAITGLAAARVEGARVILVSGGTSPSQRERGASQETTAKTIPAGLLSDGPLFHYATTVEHPSQLPVVLRRLTVGARAAEGFVAHIHLPLSVQSATFEAQAFAEGVTLPGPAPSAEAIEAVANILTGETCAIWVGFGARTAVPLVRALAERRSMLVMCSPRAKGIFPEDHPLFAGTTGVGGHARAASSLKAARIERTLVLGSRLWECTSFWRPDLVPPGGFVHVDVNPAVFGAAYPGARTVGVQAEIGAFLSALLPRLPVWHGKRPALPPLPRPAPLEPLGEGAVRPRFLFEAIQRVVVESSDAAVLTEAGSAFVWGNNVLRFQEPGRYRSGLHFGSMGHATTGVVGAARARGKAAVAVVGDGSMLMLGEVSTAVRYGIPAVWVVLNDRRYGIVEHGMRASGYDPVETTLPDTDFVRIAQGLGALGEKVEREEELEAALRAALAAGGPFVLDVRVDPEERPPITSRVQSLEAQAAKESVSS</sequence>
<dbReference type="InterPro" id="IPR029035">
    <property type="entry name" value="DHS-like_NAD/FAD-binding_dom"/>
</dbReference>
<keyword evidence="2 3" id="KW-0786">Thiamine pyrophosphate</keyword>
<keyword evidence="9" id="KW-1185">Reference proteome</keyword>
<dbReference type="Pfam" id="PF02775">
    <property type="entry name" value="TPP_enzyme_C"/>
    <property type="match status" value="1"/>
</dbReference>
<dbReference type="InterPro" id="IPR012001">
    <property type="entry name" value="Thiamin_PyroP_enz_TPP-bd_dom"/>
</dbReference>
<protein>
    <submittedName>
        <fullName evidence="8">Thiamine pyrophosphate-binding protein</fullName>
    </submittedName>
</protein>
<evidence type="ECO:0000259" key="7">
    <source>
        <dbReference type="Pfam" id="PF02776"/>
    </source>
</evidence>
<evidence type="ECO:0000259" key="6">
    <source>
        <dbReference type="Pfam" id="PF02775"/>
    </source>
</evidence>
<dbReference type="GO" id="GO:0003984">
    <property type="term" value="F:acetolactate synthase activity"/>
    <property type="evidence" value="ECO:0007669"/>
    <property type="project" value="TreeGrafter"/>
</dbReference>
<dbReference type="InterPro" id="IPR011766">
    <property type="entry name" value="TPP_enzyme_TPP-bd"/>
</dbReference>
<gene>
    <name evidence="8" type="ORF">GF068_27575</name>
</gene>
<dbReference type="Pfam" id="PF00205">
    <property type="entry name" value="TPP_enzyme_M"/>
    <property type="match status" value="1"/>
</dbReference>
<dbReference type="InterPro" id="IPR029061">
    <property type="entry name" value="THDP-binding"/>
</dbReference>
<comment type="caution">
    <text evidence="8">The sequence shown here is derived from an EMBL/GenBank/DDBJ whole genome shotgun (WGS) entry which is preliminary data.</text>
</comment>
<dbReference type="GO" id="GO:0009097">
    <property type="term" value="P:isoleucine biosynthetic process"/>
    <property type="evidence" value="ECO:0007669"/>
    <property type="project" value="TreeGrafter"/>
</dbReference>
<evidence type="ECO:0000259" key="5">
    <source>
        <dbReference type="Pfam" id="PF00205"/>
    </source>
</evidence>
<dbReference type="OrthoDB" id="2254214at2"/>
<proteinExistence type="inferred from homology"/>
<feature type="domain" description="Thiamine pyrophosphate enzyme TPP-binding" evidence="6">
    <location>
        <begin position="402"/>
        <end position="545"/>
    </location>
</feature>
<dbReference type="SUPFAM" id="SSF52467">
    <property type="entry name" value="DHS-like NAD/FAD-binding domain"/>
    <property type="match status" value="1"/>
</dbReference>
<comment type="similarity">
    <text evidence="1 3">Belongs to the TPP enzyme family.</text>
</comment>
<feature type="region of interest" description="Disordered" evidence="4">
    <location>
        <begin position="554"/>
        <end position="573"/>
    </location>
</feature>
<dbReference type="GO" id="GO:0009099">
    <property type="term" value="P:L-valine biosynthetic process"/>
    <property type="evidence" value="ECO:0007669"/>
    <property type="project" value="TreeGrafter"/>
</dbReference>
<dbReference type="GO" id="GO:0050660">
    <property type="term" value="F:flavin adenine dinucleotide binding"/>
    <property type="evidence" value="ECO:0007669"/>
    <property type="project" value="TreeGrafter"/>
</dbReference>
<dbReference type="GO" id="GO:0005948">
    <property type="term" value="C:acetolactate synthase complex"/>
    <property type="evidence" value="ECO:0007669"/>
    <property type="project" value="TreeGrafter"/>
</dbReference>
<reference evidence="8 9" key="1">
    <citation type="submission" date="2019-10" db="EMBL/GenBank/DDBJ databases">
        <title>A soil myxobacterium in the family Polyangiaceae.</title>
        <authorList>
            <person name="Li Y."/>
            <person name="Wang J."/>
        </authorList>
    </citation>
    <scope>NUCLEOTIDE SEQUENCE [LARGE SCALE GENOMIC DNA]</scope>
    <source>
        <strain evidence="8 9">DSM 14734</strain>
    </source>
</reference>
<name>A0A6N7PVU1_9BACT</name>
<dbReference type="SUPFAM" id="SSF52518">
    <property type="entry name" value="Thiamin diphosphate-binding fold (THDP-binding)"/>
    <property type="match status" value="2"/>
</dbReference>
<dbReference type="GO" id="GO:0030976">
    <property type="term" value="F:thiamine pyrophosphate binding"/>
    <property type="evidence" value="ECO:0007669"/>
    <property type="project" value="InterPro"/>
</dbReference>
<feature type="domain" description="Thiamine pyrophosphate enzyme N-terminal TPP-binding" evidence="7">
    <location>
        <begin position="20"/>
        <end position="129"/>
    </location>
</feature>
<accession>A0A6N7PVU1</accession>
<evidence type="ECO:0000256" key="2">
    <source>
        <dbReference type="ARBA" id="ARBA00023052"/>
    </source>
</evidence>
<dbReference type="InterPro" id="IPR012000">
    <property type="entry name" value="Thiamin_PyroP_enz_cen_dom"/>
</dbReference>
<dbReference type="Gene3D" id="3.40.50.1220">
    <property type="entry name" value="TPP-binding domain"/>
    <property type="match status" value="1"/>
</dbReference>
<dbReference type="PANTHER" id="PTHR18968">
    <property type="entry name" value="THIAMINE PYROPHOSPHATE ENZYMES"/>
    <property type="match status" value="1"/>
</dbReference>
<feature type="domain" description="Thiamine pyrophosphate enzyme central" evidence="5">
    <location>
        <begin position="212"/>
        <end position="346"/>
    </location>
</feature>
<dbReference type="Proteomes" id="UP000440224">
    <property type="component" value="Unassembled WGS sequence"/>
</dbReference>
<evidence type="ECO:0000313" key="8">
    <source>
        <dbReference type="EMBL" id="MRG95647.1"/>
    </source>
</evidence>
<evidence type="ECO:0000313" key="9">
    <source>
        <dbReference type="Proteomes" id="UP000440224"/>
    </source>
</evidence>